<proteinExistence type="predicted"/>
<comment type="caution">
    <text evidence="1">The sequence shown here is derived from an EMBL/GenBank/DDBJ whole genome shotgun (WGS) entry which is preliminary data.</text>
</comment>
<organism evidence="1 2">
    <name type="scientific">Pedobacter gandavensis</name>
    <dbReference type="NCBI Taxonomy" id="2679963"/>
    <lineage>
        <taxon>Bacteria</taxon>
        <taxon>Pseudomonadati</taxon>
        <taxon>Bacteroidota</taxon>
        <taxon>Sphingobacteriia</taxon>
        <taxon>Sphingobacteriales</taxon>
        <taxon>Sphingobacteriaceae</taxon>
        <taxon>Pedobacter</taxon>
    </lineage>
</organism>
<reference evidence="1 2" key="1">
    <citation type="submission" date="2019-11" db="EMBL/GenBank/DDBJ databases">
        <title>Description of Pedobacter sp. LMG 31462T.</title>
        <authorList>
            <person name="Carlier A."/>
            <person name="Qi S."/>
            <person name="Vandamme P."/>
        </authorList>
    </citation>
    <scope>NUCLEOTIDE SEQUENCE [LARGE SCALE GENOMIC DNA]</scope>
    <source>
        <strain evidence="1 2">LMG 31462</strain>
    </source>
</reference>
<protein>
    <submittedName>
        <fullName evidence="1">Gluconate 2-dehydrogenase subunit 3 family protein</fullName>
    </submittedName>
</protein>
<dbReference type="EMBL" id="WNXC01000001">
    <property type="protein sequence ID" value="MBB2148693.1"/>
    <property type="molecule type" value="Genomic_DNA"/>
</dbReference>
<dbReference type="RefSeq" id="WP_182954919.1">
    <property type="nucleotide sequence ID" value="NZ_WNXC01000001.1"/>
</dbReference>
<dbReference type="InterPro" id="IPR027056">
    <property type="entry name" value="Gluconate_2DH_su3"/>
</dbReference>
<name>A0ABR6EW78_9SPHI</name>
<keyword evidence="2" id="KW-1185">Reference proteome</keyword>
<gene>
    <name evidence="1" type="ORF">GM920_07195</name>
</gene>
<sequence>MNRRDSLKVLGLTAISSAVLLDACKPGEPKVAATPEAGDHPGREEWEVLRDKTLMEEKFFSAHEMATIAVLSDIIIPKDDKSGSATEAKVPEFIEFIVKDMPDHKTPMRGGLRWLDLQCLNRWEKPFKDISYEQKIEMVDQIAYPKKAKPGMEQGVAFFNLMRSLTASGFYTTEMGIKDIGYVGNVPNKWEGVPADVLKQYGFDSAT</sequence>
<accession>A0ABR6EW78</accession>
<evidence type="ECO:0000313" key="1">
    <source>
        <dbReference type="EMBL" id="MBB2148693.1"/>
    </source>
</evidence>
<dbReference type="Pfam" id="PF13618">
    <property type="entry name" value="Gluconate_2-dh3"/>
    <property type="match status" value="1"/>
</dbReference>
<evidence type="ECO:0000313" key="2">
    <source>
        <dbReference type="Proteomes" id="UP000636110"/>
    </source>
</evidence>
<dbReference type="Proteomes" id="UP000636110">
    <property type="component" value="Unassembled WGS sequence"/>
</dbReference>